<accession>A0A8J4B9G5</accession>
<evidence type="ECO:0000313" key="2">
    <source>
        <dbReference type="EMBL" id="GIL56736.1"/>
    </source>
</evidence>
<evidence type="ECO:0000313" key="3">
    <source>
        <dbReference type="Proteomes" id="UP000747399"/>
    </source>
</evidence>
<dbReference type="Pfam" id="PF12499">
    <property type="entry name" value="DUF3707"/>
    <property type="match status" value="1"/>
</dbReference>
<name>A0A8J4B9G5_9CHLO</name>
<dbReference type="Proteomes" id="UP000747399">
    <property type="component" value="Unassembled WGS sequence"/>
</dbReference>
<feature type="non-terminal residue" evidence="2">
    <location>
        <position position="326"/>
    </location>
</feature>
<organism evidence="2 3">
    <name type="scientific">Volvox africanus</name>
    <dbReference type="NCBI Taxonomy" id="51714"/>
    <lineage>
        <taxon>Eukaryota</taxon>
        <taxon>Viridiplantae</taxon>
        <taxon>Chlorophyta</taxon>
        <taxon>core chlorophytes</taxon>
        <taxon>Chlorophyceae</taxon>
        <taxon>CS clade</taxon>
        <taxon>Chlamydomonadales</taxon>
        <taxon>Volvocaceae</taxon>
        <taxon>Volvox</taxon>
    </lineage>
</organism>
<reference evidence="2" key="1">
    <citation type="journal article" date="2021" name="Proc. Natl. Acad. Sci. U.S.A.">
        <title>Three genomes in the algal genus Volvox reveal the fate of a haploid sex-determining region after a transition to homothallism.</title>
        <authorList>
            <person name="Yamamoto K."/>
            <person name="Hamaji T."/>
            <person name="Kawai-Toyooka H."/>
            <person name="Matsuzaki R."/>
            <person name="Takahashi F."/>
            <person name="Nishimura Y."/>
            <person name="Kawachi M."/>
            <person name="Noguchi H."/>
            <person name="Minakuchi Y."/>
            <person name="Umen J.G."/>
            <person name="Toyoda A."/>
            <person name="Nozaki H."/>
        </authorList>
    </citation>
    <scope>NUCLEOTIDE SEQUENCE</scope>
    <source>
        <strain evidence="2">NIES-3780</strain>
    </source>
</reference>
<sequence>PPPPPPTSSASAKPPPFVGQLGLRGCNLCISAKLEAPAIDIRPYRFDNETCKSIQQNISNIMNDALANANISYIRPFKMQDTLCFADLAVTCGLFNLSFVDDQHLQNTIRSVIPSLAALVTGGDVCRPELQYYQVAIQAEGPSCTDETTSTYCDPPGQPQQPNVPFPNCTCNTTQGVLPFTASPTYYPQTSVFFGQQVIEYCFTMDTVPRARIVPSTCYSANDPLAKVEWYANETLRSVVKGFSATPAGGTSKKVSTNWGPQGTNTLKVNLNWTEQEAKGGVVCVAIQEPYTVDDLCLGASGQCSIRLFNRNSEDYCCPFFSTTSI</sequence>
<dbReference type="EMBL" id="BNCO01000025">
    <property type="protein sequence ID" value="GIL56736.1"/>
    <property type="molecule type" value="Genomic_DNA"/>
</dbReference>
<dbReference type="AlphaFoldDB" id="A0A8J4B9G5"/>
<keyword evidence="3" id="KW-1185">Reference proteome</keyword>
<proteinExistence type="predicted"/>
<comment type="caution">
    <text evidence="2">The sequence shown here is derived from an EMBL/GenBank/DDBJ whole genome shotgun (WGS) entry which is preliminary data.</text>
</comment>
<feature type="domain" description="Pherophorin" evidence="1">
    <location>
        <begin position="166"/>
        <end position="319"/>
    </location>
</feature>
<protein>
    <recommendedName>
        <fullName evidence="1">Pherophorin domain-containing protein</fullName>
    </recommendedName>
</protein>
<gene>
    <name evidence="2" type="ORF">Vafri_12052</name>
</gene>
<dbReference type="InterPro" id="IPR024616">
    <property type="entry name" value="Pherophorin"/>
</dbReference>
<evidence type="ECO:0000259" key="1">
    <source>
        <dbReference type="Pfam" id="PF12499"/>
    </source>
</evidence>